<evidence type="ECO:0000313" key="1">
    <source>
        <dbReference type="EMBL" id="ADN13155.1"/>
    </source>
</evidence>
<dbReference type="EMBL" id="CP002198">
    <property type="protein sequence ID" value="ADN13155.1"/>
    <property type="molecule type" value="Genomic_DNA"/>
</dbReference>
<dbReference type="HOGENOM" id="CLU_3288318_0_0_3"/>
<protein>
    <submittedName>
        <fullName evidence="1">Uncharacterized protein</fullName>
    </submittedName>
</protein>
<dbReference type="RefSeq" id="WP_013321262.1">
    <property type="nucleotide sequence ID" value="NC_014501.1"/>
</dbReference>
<keyword evidence="2" id="KW-1185">Reference proteome</keyword>
<reference evidence="2" key="1">
    <citation type="journal article" date="2011" name="MBio">
        <title>Novel metabolic attributes of the genus Cyanothece, comprising a group of unicellular nitrogen-fixing Cyanobacteria.</title>
        <authorList>
            <person name="Bandyopadhyay A."/>
            <person name="Elvitigala T."/>
            <person name="Welsh E."/>
            <person name="Stockel J."/>
            <person name="Liberton M."/>
            <person name="Min H."/>
            <person name="Sherman L.A."/>
            <person name="Pakrasi H.B."/>
        </authorList>
    </citation>
    <scope>NUCLEOTIDE SEQUENCE [LARGE SCALE GENOMIC DNA]</scope>
    <source>
        <strain evidence="2">PCC 7822</strain>
    </source>
</reference>
<gene>
    <name evidence="1" type="ordered locus">Cyan7822_1148</name>
</gene>
<dbReference type="Proteomes" id="UP000008206">
    <property type="component" value="Chromosome"/>
</dbReference>
<organism evidence="1 2">
    <name type="scientific">Gloeothece verrucosa (strain PCC 7822)</name>
    <name type="common">Cyanothece sp. (strain PCC 7822)</name>
    <dbReference type="NCBI Taxonomy" id="497965"/>
    <lineage>
        <taxon>Bacteria</taxon>
        <taxon>Bacillati</taxon>
        <taxon>Cyanobacteriota</taxon>
        <taxon>Cyanophyceae</taxon>
        <taxon>Oscillatoriophycideae</taxon>
        <taxon>Chroococcales</taxon>
        <taxon>Aphanothecaceae</taxon>
        <taxon>Gloeothece</taxon>
        <taxon>Gloeothece verrucosa</taxon>
    </lineage>
</organism>
<dbReference type="AlphaFoldDB" id="E0UFP4"/>
<proteinExistence type="predicted"/>
<sequence>MNYTIEIDQEALAKVQALAIRVLEDKIAPGSKISYTQVET</sequence>
<name>E0UFP4_GLOV7</name>
<evidence type="ECO:0000313" key="2">
    <source>
        <dbReference type="Proteomes" id="UP000008206"/>
    </source>
</evidence>
<accession>E0UFP4</accession>
<dbReference type="STRING" id="497965.Cyan7822_1148"/>
<dbReference type="KEGG" id="cyj:Cyan7822_1148"/>